<keyword evidence="2" id="KW-1185">Reference proteome</keyword>
<evidence type="ECO:0000313" key="1">
    <source>
        <dbReference type="EMBL" id="OWF36831.1"/>
    </source>
</evidence>
<sequence length="78" mass="8930">MKERFSNKDVPVVARRELNFTKEEESESLAEFAQRIQTISGDGFAHADTTTRNQIATETFLQGCREKMAAHRAMERNP</sequence>
<comment type="caution">
    <text evidence="1">The sequence shown here is derived from an EMBL/GenBank/DDBJ whole genome shotgun (WGS) entry which is preliminary data.</text>
</comment>
<accession>A0A210PK08</accession>
<gene>
    <name evidence="1" type="ORF">KP79_PYT02797</name>
</gene>
<evidence type="ECO:0000313" key="2">
    <source>
        <dbReference type="Proteomes" id="UP000242188"/>
    </source>
</evidence>
<protein>
    <recommendedName>
        <fullName evidence="3">Retrotransposon gag domain-containing protein</fullName>
    </recommendedName>
</protein>
<dbReference type="Proteomes" id="UP000242188">
    <property type="component" value="Unassembled WGS sequence"/>
</dbReference>
<proteinExistence type="predicted"/>
<dbReference type="AlphaFoldDB" id="A0A210PK08"/>
<organism evidence="1 2">
    <name type="scientific">Mizuhopecten yessoensis</name>
    <name type="common">Japanese scallop</name>
    <name type="synonym">Patinopecten yessoensis</name>
    <dbReference type="NCBI Taxonomy" id="6573"/>
    <lineage>
        <taxon>Eukaryota</taxon>
        <taxon>Metazoa</taxon>
        <taxon>Spiralia</taxon>
        <taxon>Lophotrochozoa</taxon>
        <taxon>Mollusca</taxon>
        <taxon>Bivalvia</taxon>
        <taxon>Autobranchia</taxon>
        <taxon>Pteriomorphia</taxon>
        <taxon>Pectinida</taxon>
        <taxon>Pectinoidea</taxon>
        <taxon>Pectinidae</taxon>
        <taxon>Mizuhopecten</taxon>
    </lineage>
</organism>
<dbReference type="EMBL" id="NEDP02076262">
    <property type="protein sequence ID" value="OWF36831.1"/>
    <property type="molecule type" value="Genomic_DNA"/>
</dbReference>
<evidence type="ECO:0008006" key="3">
    <source>
        <dbReference type="Google" id="ProtNLM"/>
    </source>
</evidence>
<reference evidence="1 2" key="1">
    <citation type="journal article" date="2017" name="Nat. Ecol. Evol.">
        <title>Scallop genome provides insights into evolution of bilaterian karyotype and development.</title>
        <authorList>
            <person name="Wang S."/>
            <person name="Zhang J."/>
            <person name="Jiao W."/>
            <person name="Li J."/>
            <person name="Xun X."/>
            <person name="Sun Y."/>
            <person name="Guo X."/>
            <person name="Huan P."/>
            <person name="Dong B."/>
            <person name="Zhang L."/>
            <person name="Hu X."/>
            <person name="Sun X."/>
            <person name="Wang J."/>
            <person name="Zhao C."/>
            <person name="Wang Y."/>
            <person name="Wang D."/>
            <person name="Huang X."/>
            <person name="Wang R."/>
            <person name="Lv J."/>
            <person name="Li Y."/>
            <person name="Zhang Z."/>
            <person name="Liu B."/>
            <person name="Lu W."/>
            <person name="Hui Y."/>
            <person name="Liang J."/>
            <person name="Zhou Z."/>
            <person name="Hou R."/>
            <person name="Li X."/>
            <person name="Liu Y."/>
            <person name="Li H."/>
            <person name="Ning X."/>
            <person name="Lin Y."/>
            <person name="Zhao L."/>
            <person name="Xing Q."/>
            <person name="Dou J."/>
            <person name="Li Y."/>
            <person name="Mao J."/>
            <person name="Guo H."/>
            <person name="Dou H."/>
            <person name="Li T."/>
            <person name="Mu C."/>
            <person name="Jiang W."/>
            <person name="Fu Q."/>
            <person name="Fu X."/>
            <person name="Miao Y."/>
            <person name="Liu J."/>
            <person name="Yu Q."/>
            <person name="Li R."/>
            <person name="Liao H."/>
            <person name="Li X."/>
            <person name="Kong Y."/>
            <person name="Jiang Z."/>
            <person name="Chourrout D."/>
            <person name="Li R."/>
            <person name="Bao Z."/>
        </authorList>
    </citation>
    <scope>NUCLEOTIDE SEQUENCE [LARGE SCALE GENOMIC DNA]</scope>
    <source>
        <strain evidence="1 2">PY_sf001</strain>
    </source>
</reference>
<name>A0A210PK08_MIZYE</name>